<sequence>MKTPWHLWVVGGLSLLWNAGGAYDWVMAHFAQESYLGMMTPEQRAWYASFPPWAEAFWALGAWGAVIGSILLLLRSGFAQLAFVLSLIGLLGNTLHSYSSMGTALVDTMGEGALAFTAALILVALFLWLYARAMTRRGVLR</sequence>
<accession>A0A845LYK6</accession>
<keyword evidence="1" id="KW-0812">Transmembrane</keyword>
<dbReference type="AlphaFoldDB" id="A0A845LYK6"/>
<name>A0A845LYK6_9RHOB</name>
<evidence type="ECO:0000256" key="1">
    <source>
        <dbReference type="SAM" id="Phobius"/>
    </source>
</evidence>
<evidence type="ECO:0000313" key="3">
    <source>
        <dbReference type="Proteomes" id="UP000467322"/>
    </source>
</evidence>
<feature type="transmembrane region" description="Helical" evidence="1">
    <location>
        <begin position="113"/>
        <end position="131"/>
    </location>
</feature>
<dbReference type="Proteomes" id="UP000467322">
    <property type="component" value="Unassembled WGS sequence"/>
</dbReference>
<reference evidence="2 3" key="1">
    <citation type="submission" date="2019-12" db="EMBL/GenBank/DDBJ databases">
        <title>Maritimibacter sp. nov. sp. isolated from sea sand.</title>
        <authorList>
            <person name="Kim J."/>
            <person name="Jeong S.E."/>
            <person name="Jung H.S."/>
            <person name="Jeon C.O."/>
        </authorList>
    </citation>
    <scope>NUCLEOTIDE SEQUENCE [LARGE SCALE GENOMIC DNA]</scope>
    <source>
        <strain evidence="2 3">DP07</strain>
    </source>
</reference>
<keyword evidence="1" id="KW-1133">Transmembrane helix</keyword>
<proteinExistence type="predicted"/>
<gene>
    <name evidence="2" type="ORF">GQE99_05330</name>
</gene>
<evidence type="ECO:0008006" key="4">
    <source>
        <dbReference type="Google" id="ProtNLM"/>
    </source>
</evidence>
<evidence type="ECO:0000313" key="2">
    <source>
        <dbReference type="EMBL" id="MZR12436.1"/>
    </source>
</evidence>
<dbReference type="RefSeq" id="WP_161350557.1">
    <property type="nucleotide sequence ID" value="NZ_WTUX01000010.1"/>
</dbReference>
<keyword evidence="3" id="KW-1185">Reference proteome</keyword>
<feature type="transmembrane region" description="Helical" evidence="1">
    <location>
        <begin position="56"/>
        <end position="74"/>
    </location>
</feature>
<keyword evidence="1" id="KW-0472">Membrane</keyword>
<protein>
    <recommendedName>
        <fullName evidence="4">DoxX-like family protein</fullName>
    </recommendedName>
</protein>
<comment type="caution">
    <text evidence="2">The sequence shown here is derived from an EMBL/GenBank/DDBJ whole genome shotgun (WGS) entry which is preliminary data.</text>
</comment>
<organism evidence="2 3">
    <name type="scientific">Maritimibacter harenae</name>
    <dbReference type="NCBI Taxonomy" id="2606218"/>
    <lineage>
        <taxon>Bacteria</taxon>
        <taxon>Pseudomonadati</taxon>
        <taxon>Pseudomonadota</taxon>
        <taxon>Alphaproteobacteria</taxon>
        <taxon>Rhodobacterales</taxon>
        <taxon>Roseobacteraceae</taxon>
        <taxon>Maritimibacter</taxon>
    </lineage>
</organism>
<feature type="transmembrane region" description="Helical" evidence="1">
    <location>
        <begin position="81"/>
        <end position="101"/>
    </location>
</feature>
<dbReference type="EMBL" id="WTUX01000010">
    <property type="protein sequence ID" value="MZR12436.1"/>
    <property type="molecule type" value="Genomic_DNA"/>
</dbReference>